<gene>
    <name evidence="1" type="ORF">QJS35_22990</name>
</gene>
<comment type="caution">
    <text evidence="1">The sequence shown here is derived from an EMBL/GenBank/DDBJ whole genome shotgun (WGS) entry which is preliminary data.</text>
</comment>
<dbReference type="Proteomes" id="UP001493487">
    <property type="component" value="Unassembled WGS sequence"/>
</dbReference>
<protein>
    <submittedName>
        <fullName evidence="1">Uncharacterized protein</fullName>
    </submittedName>
</protein>
<proteinExistence type="predicted"/>
<sequence length="81" mass="9479">MEYKSRYPELGFYVGEQIHYFRAGRYVTDDTEAIAVLDSITDAERVETEMEPKALTEVKPARKANANASAKYRGWRSWRRM</sequence>
<reference evidence="1 2" key="1">
    <citation type="journal article" date="2023" name="Genome Announc.">
        <title>Pan-Genome Analyses of the Genus Cohnella and Proposal of the Novel Species Cohnella silvisoli sp. nov., Isolated from Forest Soil.</title>
        <authorList>
            <person name="Wang C."/>
            <person name="Mao L."/>
            <person name="Bao G."/>
            <person name="Zhu H."/>
        </authorList>
    </citation>
    <scope>NUCLEOTIDE SEQUENCE [LARGE SCALE GENOMIC DNA]</scope>
    <source>
        <strain evidence="1 2">NL03-T5-1</strain>
    </source>
</reference>
<dbReference type="EMBL" id="JASKHM010000014">
    <property type="protein sequence ID" value="MEQ4485259.1"/>
    <property type="molecule type" value="Genomic_DNA"/>
</dbReference>
<accession>A0ABV1KYV6</accession>
<keyword evidence="2" id="KW-1185">Reference proteome</keyword>
<name>A0ABV1KYV6_9BACL</name>
<evidence type="ECO:0000313" key="1">
    <source>
        <dbReference type="EMBL" id="MEQ4485259.1"/>
    </source>
</evidence>
<evidence type="ECO:0000313" key="2">
    <source>
        <dbReference type="Proteomes" id="UP001493487"/>
    </source>
</evidence>
<dbReference type="RefSeq" id="WP_232187310.1">
    <property type="nucleotide sequence ID" value="NZ_JAIOAP010000012.1"/>
</dbReference>
<organism evidence="1 2">
    <name type="scientific">Cohnella silvisoli</name>
    <dbReference type="NCBI Taxonomy" id="2873699"/>
    <lineage>
        <taxon>Bacteria</taxon>
        <taxon>Bacillati</taxon>
        <taxon>Bacillota</taxon>
        <taxon>Bacilli</taxon>
        <taxon>Bacillales</taxon>
        <taxon>Paenibacillaceae</taxon>
        <taxon>Cohnella</taxon>
    </lineage>
</organism>